<feature type="signal peptide" evidence="1">
    <location>
        <begin position="1"/>
        <end position="20"/>
    </location>
</feature>
<sequence>MRNLVVLGGALLLASAHGVASNQLYVPSGSNVSVPGMSHPHLASSGRYNPAMSFMNTNEARFSVLDTSFYVSARGAGETLRFADDVLSVLSDADFEDDGIEQMEEVLNVGLRNLDDQFYAEGGVVLNMPMTPLQLKFIALNGPIAFSVSAMTSARGSVLYAPLTIDAEADDLDDDDFDPIGAIETLSSVYLKKAQLFNFSFSYAQPFPEMNILGARTIVGARTNIIVGDLYKQVIPVTELAETENGYVDELQRELLESALSPDLQVTATVDIGVLFQRREGHVGVTAYNVNRPRLNYNALGGDCAAISNESQQTACFNAEYFAAVGKITLEEEHRLEPRVTVDAARYFDNYGYEVVVGGSADLWPAIDIFGERSQVVTAGIMLVPDAWYWPKARAGVQVDLQDMEFVEFGLGLTLFNVLQLDGAMAANFEDLRNGDTIEQANAFRTASASVSLNVAF</sequence>
<name>A0AB38YJI6_9GAMM</name>
<dbReference type="InterPro" id="IPR032811">
    <property type="entry name" value="Put_conjugal_transfer"/>
</dbReference>
<organism evidence="2">
    <name type="scientific">Salinispirillum sp. LH 10-3-1</name>
    <dbReference type="NCBI Taxonomy" id="2952525"/>
    <lineage>
        <taxon>Bacteria</taxon>
        <taxon>Pseudomonadati</taxon>
        <taxon>Pseudomonadota</taxon>
        <taxon>Gammaproteobacteria</taxon>
        <taxon>Oceanospirillales</taxon>
        <taxon>Saccharospirillaceae</taxon>
        <taxon>Salinispirillum</taxon>
    </lineage>
</organism>
<proteinExistence type="predicted"/>
<gene>
    <name evidence="2" type="ORF">NFC81_05650</name>
</gene>
<evidence type="ECO:0000313" key="2">
    <source>
        <dbReference type="EMBL" id="WLD59263.1"/>
    </source>
</evidence>
<feature type="chain" id="PRO_5044223660" evidence="1">
    <location>
        <begin position="21"/>
        <end position="457"/>
    </location>
</feature>
<dbReference type="RefSeq" id="WP_304996554.1">
    <property type="nucleotide sequence ID" value="NZ_CP101717.1"/>
</dbReference>
<accession>A0AB38YJI6</accession>
<dbReference type="EMBL" id="CP101717">
    <property type="protein sequence ID" value="WLD59263.1"/>
    <property type="molecule type" value="Genomic_DNA"/>
</dbReference>
<reference evidence="2" key="1">
    <citation type="submission" date="2022-07" db="EMBL/GenBank/DDBJ databases">
        <title>Complete genome sequence of Salinispirillum sp. LH10-3-1 capable of multiple carbohydrate inversion isolated from a soda lake.</title>
        <authorList>
            <person name="Liu J."/>
            <person name="Zhai Y."/>
            <person name="Zhang H."/>
            <person name="Yang H."/>
            <person name="Qu J."/>
            <person name="Li J."/>
        </authorList>
    </citation>
    <scope>NUCLEOTIDE SEQUENCE</scope>
    <source>
        <strain evidence="2">LH 10-3-1</strain>
    </source>
</reference>
<evidence type="ECO:0000256" key="1">
    <source>
        <dbReference type="SAM" id="SignalP"/>
    </source>
</evidence>
<keyword evidence="1" id="KW-0732">Signal</keyword>
<dbReference type="Pfam" id="PF13729">
    <property type="entry name" value="TraF_2"/>
    <property type="match status" value="1"/>
</dbReference>
<protein>
    <submittedName>
        <fullName evidence="2">Conjugal transfer protein TraF</fullName>
    </submittedName>
</protein>
<dbReference type="AlphaFoldDB" id="A0AB38YJI6"/>